<sequence length="66" mass="8193">MDRLFINNTRKKQAKQLINEMTILRHELIQLEQKLEHIQRQCHHQFLETTTMRKCKICHYTESLHY</sequence>
<evidence type="ECO:0000256" key="1">
    <source>
        <dbReference type="SAM" id="Coils"/>
    </source>
</evidence>
<dbReference type="OrthoDB" id="2901540at2"/>
<comment type="caution">
    <text evidence="2">The sequence shown here is derived from an EMBL/GenBank/DDBJ whole genome shotgun (WGS) entry which is preliminary data.</text>
</comment>
<protein>
    <submittedName>
        <fullName evidence="2">Uncharacterized protein</fullName>
    </submittedName>
</protein>
<accession>A0A511UU00</accession>
<dbReference type="RefSeq" id="WP_146934894.1">
    <property type="nucleotide sequence ID" value="NZ_BJXW01000004.1"/>
</dbReference>
<organism evidence="2 3">
    <name type="scientific">Cerasibacillus quisquiliarum</name>
    <dbReference type="NCBI Taxonomy" id="227865"/>
    <lineage>
        <taxon>Bacteria</taxon>
        <taxon>Bacillati</taxon>
        <taxon>Bacillota</taxon>
        <taxon>Bacilli</taxon>
        <taxon>Bacillales</taxon>
        <taxon>Bacillaceae</taxon>
        <taxon>Cerasibacillus</taxon>
    </lineage>
</organism>
<proteinExistence type="predicted"/>
<evidence type="ECO:0000313" key="2">
    <source>
        <dbReference type="EMBL" id="GEN30057.1"/>
    </source>
</evidence>
<gene>
    <name evidence="2" type="ORF">CQU01_02950</name>
</gene>
<name>A0A511UU00_9BACI</name>
<keyword evidence="3" id="KW-1185">Reference proteome</keyword>
<evidence type="ECO:0000313" key="3">
    <source>
        <dbReference type="Proteomes" id="UP000321491"/>
    </source>
</evidence>
<dbReference type="AlphaFoldDB" id="A0A511UU00"/>
<dbReference type="Proteomes" id="UP000321491">
    <property type="component" value="Unassembled WGS sequence"/>
</dbReference>
<dbReference type="EMBL" id="BJXW01000004">
    <property type="protein sequence ID" value="GEN30057.1"/>
    <property type="molecule type" value="Genomic_DNA"/>
</dbReference>
<reference evidence="2 3" key="1">
    <citation type="submission" date="2019-07" db="EMBL/GenBank/DDBJ databases">
        <title>Whole genome shotgun sequence of Cerasibacillus quisquiliarum NBRC 102429.</title>
        <authorList>
            <person name="Hosoyama A."/>
            <person name="Uohara A."/>
            <person name="Ohji S."/>
            <person name="Ichikawa N."/>
        </authorList>
    </citation>
    <scope>NUCLEOTIDE SEQUENCE [LARGE SCALE GENOMIC DNA]</scope>
    <source>
        <strain evidence="2 3">NBRC 102429</strain>
    </source>
</reference>
<feature type="coiled-coil region" evidence="1">
    <location>
        <begin position="14"/>
        <end position="41"/>
    </location>
</feature>
<keyword evidence="1" id="KW-0175">Coiled coil</keyword>